<dbReference type="EMBL" id="CAJRGZ010000017">
    <property type="protein sequence ID" value="CAG5155419.1"/>
    <property type="molecule type" value="Genomic_DNA"/>
</dbReference>
<keyword evidence="3" id="KW-1185">Reference proteome</keyword>
<evidence type="ECO:0000259" key="1">
    <source>
        <dbReference type="Pfam" id="PF06985"/>
    </source>
</evidence>
<name>A0A8J2I074_9PLEO</name>
<dbReference type="RefSeq" id="XP_043167196.1">
    <property type="nucleotide sequence ID" value="XM_043311261.1"/>
</dbReference>
<dbReference type="Pfam" id="PF06985">
    <property type="entry name" value="HET"/>
    <property type="match status" value="1"/>
</dbReference>
<reference evidence="2" key="1">
    <citation type="submission" date="2021-05" db="EMBL/GenBank/DDBJ databases">
        <authorList>
            <person name="Stam R."/>
        </authorList>
    </citation>
    <scope>NUCLEOTIDE SEQUENCE</scope>
    <source>
        <strain evidence="2">CS162</strain>
    </source>
</reference>
<proteinExistence type="predicted"/>
<feature type="domain" description="Heterokaryon incompatibility" evidence="1">
    <location>
        <begin position="148"/>
        <end position="292"/>
    </location>
</feature>
<dbReference type="OrthoDB" id="5347061at2759"/>
<evidence type="ECO:0000313" key="2">
    <source>
        <dbReference type="EMBL" id="CAG5155419.1"/>
    </source>
</evidence>
<sequence>MVEWEEAKTSISRNLMVWLQLPRKNDIFKCFRISLGTPRQRKTNWLDLDLRKTFDSPLKVHLTHVVFQETLHPKILDLMLSWLKKCNTSHSECTHLSTRLVPLPTRVLDVSTLPGPEQMLGKQPIWREQFQDGKCKLLQTTKGQTGLYVALSYCWGTSLPLKTTTINLQAHESAIRFDKLPQTLQDVIMIVRYIGIRYVWIDCLCILQDSKADWEHEAARMADVYSNAYLTVAASRAKHCEEGFLGLRSRDRPICINLEDEEGSFELYIQKLSMAEGECLQALDRRGWAAQESLLSHRVLSFNEDQMTWGCAQNDETEESNPLGIYITLDYGSSTSWKVFCGAWKWEWVRVKEWKDILEHRGDDRNGLLRRGLGHL</sequence>
<comment type="caution">
    <text evidence="2">The sequence shown here is derived from an EMBL/GenBank/DDBJ whole genome shotgun (WGS) entry which is preliminary data.</text>
</comment>
<dbReference type="AlphaFoldDB" id="A0A8J2I074"/>
<dbReference type="Proteomes" id="UP000676310">
    <property type="component" value="Unassembled WGS sequence"/>
</dbReference>
<evidence type="ECO:0000313" key="3">
    <source>
        <dbReference type="Proteomes" id="UP000676310"/>
    </source>
</evidence>
<dbReference type="InterPro" id="IPR010730">
    <property type="entry name" value="HET"/>
</dbReference>
<protein>
    <recommendedName>
        <fullName evidence="1">Heterokaryon incompatibility domain-containing protein</fullName>
    </recommendedName>
</protein>
<dbReference type="PANTHER" id="PTHR33112:SF16">
    <property type="entry name" value="HETEROKARYON INCOMPATIBILITY DOMAIN-CONTAINING PROTEIN"/>
    <property type="match status" value="1"/>
</dbReference>
<organism evidence="2 3">
    <name type="scientific">Alternaria atra</name>
    <dbReference type="NCBI Taxonomy" id="119953"/>
    <lineage>
        <taxon>Eukaryota</taxon>
        <taxon>Fungi</taxon>
        <taxon>Dikarya</taxon>
        <taxon>Ascomycota</taxon>
        <taxon>Pezizomycotina</taxon>
        <taxon>Dothideomycetes</taxon>
        <taxon>Pleosporomycetidae</taxon>
        <taxon>Pleosporales</taxon>
        <taxon>Pleosporineae</taxon>
        <taxon>Pleosporaceae</taxon>
        <taxon>Alternaria</taxon>
        <taxon>Alternaria sect. Ulocladioides</taxon>
    </lineage>
</organism>
<accession>A0A8J2I074</accession>
<dbReference type="GeneID" id="67015233"/>
<gene>
    <name evidence="2" type="ORF">ALTATR162_LOCUS3653</name>
</gene>
<dbReference type="PANTHER" id="PTHR33112">
    <property type="entry name" value="DOMAIN PROTEIN, PUTATIVE-RELATED"/>
    <property type="match status" value="1"/>
</dbReference>